<dbReference type="InterPro" id="IPR003477">
    <property type="entry name" value="PemK-like"/>
</dbReference>
<evidence type="ECO:0000313" key="2">
    <source>
        <dbReference type="Proteomes" id="UP000248925"/>
    </source>
</evidence>
<dbReference type="Gene3D" id="2.30.30.110">
    <property type="match status" value="1"/>
</dbReference>
<keyword evidence="2" id="KW-1185">Reference proteome</keyword>
<dbReference type="GO" id="GO:0016075">
    <property type="term" value="P:rRNA catabolic process"/>
    <property type="evidence" value="ECO:0007669"/>
    <property type="project" value="TreeGrafter"/>
</dbReference>
<dbReference type="PANTHER" id="PTHR33988">
    <property type="entry name" value="ENDORIBONUCLEASE MAZF-RELATED"/>
    <property type="match status" value="1"/>
</dbReference>
<name>A0A2W4C922_9HYPH</name>
<dbReference type="GO" id="GO:0006402">
    <property type="term" value="P:mRNA catabolic process"/>
    <property type="evidence" value="ECO:0007669"/>
    <property type="project" value="TreeGrafter"/>
</dbReference>
<dbReference type="RefSeq" id="WP_111164275.1">
    <property type="nucleotide sequence ID" value="NZ_PCDP01000082.1"/>
</dbReference>
<evidence type="ECO:0000313" key="1">
    <source>
        <dbReference type="EMBL" id="PZM07615.1"/>
    </source>
</evidence>
<dbReference type="PANTHER" id="PTHR33988:SF2">
    <property type="entry name" value="ENDORIBONUCLEASE MAZF"/>
    <property type="match status" value="1"/>
</dbReference>
<comment type="caution">
    <text evidence="1">The sequence shown here is derived from an EMBL/GenBank/DDBJ whole genome shotgun (WGS) entry which is preliminary data.</text>
</comment>
<dbReference type="SUPFAM" id="SSF50118">
    <property type="entry name" value="Cell growth inhibitor/plasmid maintenance toxic component"/>
    <property type="match status" value="1"/>
</dbReference>
<dbReference type="Pfam" id="PF02452">
    <property type="entry name" value="PemK_toxin"/>
    <property type="match status" value="1"/>
</dbReference>
<dbReference type="GO" id="GO:0004521">
    <property type="term" value="F:RNA endonuclease activity"/>
    <property type="evidence" value="ECO:0007669"/>
    <property type="project" value="TreeGrafter"/>
</dbReference>
<sequence length="111" mass="12010">MIRIERGSIYTVTAKGAYTGKPRPAIVLQTADLRLESIIVLPLTTDSVEESIVRVGIPPSASNGLRILSYAMCDKISTVPVANLKEKIGRIDDLELKKIEAALLTVLGFSD</sequence>
<dbReference type="EMBL" id="PCDP01000082">
    <property type="protein sequence ID" value="PZM07615.1"/>
    <property type="molecule type" value="Genomic_DNA"/>
</dbReference>
<gene>
    <name evidence="1" type="ORF">CPY51_31315</name>
</gene>
<dbReference type="Proteomes" id="UP000248925">
    <property type="component" value="Unassembled WGS sequence"/>
</dbReference>
<dbReference type="InterPro" id="IPR011067">
    <property type="entry name" value="Plasmid_toxin/cell-grow_inhib"/>
</dbReference>
<reference evidence="1 2" key="1">
    <citation type="journal article" date="2018" name="Sci. Rep.">
        <title>Rhizobium tumorigenes sp. nov., a novel plant tumorigenic bacterium isolated from cane gall tumors on thornless blackberry.</title>
        <authorList>
            <person name="Kuzmanovi N."/>
            <person name="Smalla K."/>
            <person name="Gronow S."/>
            <person name="PuBawska J."/>
        </authorList>
    </citation>
    <scope>NUCLEOTIDE SEQUENCE [LARGE SCALE GENOMIC DNA]</scope>
    <source>
        <strain evidence="1 2">CCBAU 85046</strain>
    </source>
</reference>
<dbReference type="OrthoDB" id="3196747at2"/>
<dbReference type="AlphaFoldDB" id="A0A2W4C922"/>
<organism evidence="1 2">
    <name type="scientific">Rhizobium tubonense</name>
    <dbReference type="NCBI Taxonomy" id="484088"/>
    <lineage>
        <taxon>Bacteria</taxon>
        <taxon>Pseudomonadati</taxon>
        <taxon>Pseudomonadota</taxon>
        <taxon>Alphaproteobacteria</taxon>
        <taxon>Hyphomicrobiales</taxon>
        <taxon>Rhizobiaceae</taxon>
        <taxon>Rhizobium/Agrobacterium group</taxon>
        <taxon>Rhizobium</taxon>
    </lineage>
</organism>
<accession>A0A2W4C922</accession>
<proteinExistence type="predicted"/>
<protein>
    <submittedName>
        <fullName evidence="1">Growth inhibitor PemK</fullName>
    </submittedName>
</protein>
<dbReference type="GO" id="GO:0003677">
    <property type="term" value="F:DNA binding"/>
    <property type="evidence" value="ECO:0007669"/>
    <property type="project" value="InterPro"/>
</dbReference>